<evidence type="ECO:0000313" key="2">
    <source>
        <dbReference type="EMBL" id="KAK7196515.1"/>
    </source>
</evidence>
<gene>
    <name evidence="2" type="ORF">NESM_000589200</name>
</gene>
<dbReference type="EMBL" id="JAECZO010000078">
    <property type="protein sequence ID" value="KAK7196515.1"/>
    <property type="molecule type" value="Genomic_DNA"/>
</dbReference>
<proteinExistence type="predicted"/>
<accession>A0AAW0ES16</accession>
<dbReference type="Proteomes" id="UP001430356">
    <property type="component" value="Unassembled WGS sequence"/>
</dbReference>
<dbReference type="PANTHER" id="PTHR48125">
    <property type="entry name" value="LP07818P1"/>
    <property type="match status" value="1"/>
</dbReference>
<organism evidence="2 3">
    <name type="scientific">Novymonas esmeraldas</name>
    <dbReference type="NCBI Taxonomy" id="1808958"/>
    <lineage>
        <taxon>Eukaryota</taxon>
        <taxon>Discoba</taxon>
        <taxon>Euglenozoa</taxon>
        <taxon>Kinetoplastea</taxon>
        <taxon>Metakinetoplastina</taxon>
        <taxon>Trypanosomatida</taxon>
        <taxon>Trypanosomatidae</taxon>
        <taxon>Novymonas</taxon>
    </lineage>
</organism>
<evidence type="ECO:0000256" key="1">
    <source>
        <dbReference type="SAM" id="MobiDB-lite"/>
    </source>
</evidence>
<feature type="compositionally biased region" description="Low complexity" evidence="1">
    <location>
        <begin position="341"/>
        <end position="350"/>
    </location>
</feature>
<comment type="caution">
    <text evidence="2">The sequence shown here is derived from an EMBL/GenBank/DDBJ whole genome shotgun (WGS) entry which is preliminary data.</text>
</comment>
<protein>
    <submittedName>
        <fullName evidence="2">Uncharacterized protein</fullName>
    </submittedName>
</protein>
<reference evidence="2 3" key="1">
    <citation type="journal article" date="2021" name="MBio">
        <title>A New Model Trypanosomatid, Novymonas esmeraldas: Genomic Perception of Its 'Candidatus Pandoraea novymonadis' Endosymbiont.</title>
        <authorList>
            <person name="Zakharova A."/>
            <person name="Saura A."/>
            <person name="Butenko A."/>
            <person name="Podesvova L."/>
            <person name="Warmusova S."/>
            <person name="Kostygov A.Y."/>
            <person name="Nenarokova A."/>
            <person name="Lukes J."/>
            <person name="Opperdoes F.R."/>
            <person name="Yurchenko V."/>
        </authorList>
    </citation>
    <scope>NUCLEOTIDE SEQUENCE [LARGE SCALE GENOMIC DNA]</scope>
    <source>
        <strain evidence="2 3">E262AT.01</strain>
    </source>
</reference>
<keyword evidence="3" id="KW-1185">Reference proteome</keyword>
<dbReference type="PANTHER" id="PTHR48125:SF10">
    <property type="entry name" value="OS12G0136300 PROTEIN"/>
    <property type="match status" value="1"/>
</dbReference>
<feature type="region of interest" description="Disordered" evidence="1">
    <location>
        <begin position="140"/>
        <end position="161"/>
    </location>
</feature>
<feature type="compositionally biased region" description="Low complexity" evidence="1">
    <location>
        <begin position="979"/>
        <end position="1000"/>
    </location>
</feature>
<feature type="region of interest" description="Disordered" evidence="1">
    <location>
        <begin position="325"/>
        <end position="350"/>
    </location>
</feature>
<feature type="region of interest" description="Disordered" evidence="1">
    <location>
        <begin position="872"/>
        <end position="898"/>
    </location>
</feature>
<name>A0AAW0ES16_9TRYP</name>
<feature type="region of interest" description="Disordered" evidence="1">
    <location>
        <begin position="979"/>
        <end position="1014"/>
    </location>
</feature>
<dbReference type="AlphaFoldDB" id="A0AAW0ES16"/>
<feature type="region of interest" description="Disordered" evidence="1">
    <location>
        <begin position="521"/>
        <end position="547"/>
    </location>
</feature>
<feature type="compositionally biased region" description="Basic residues" evidence="1">
    <location>
        <begin position="142"/>
        <end position="154"/>
    </location>
</feature>
<sequence>MPRPSSHGDGGGRDADVIRRGGTSILAEDVDQALLALTAAIASRDQPAITRSAVVANRVLTNTACPTASDAGAPSLQQWVDVLESLTTAALPTALDYLRVLYAEAGAWTPADRTCAVALVNLVFFTLVLLRQTHRNIGAAQRRARSRARQHRRQQLQPLPHRADEAAAAAAAAAATDLNCADVLRSRLDVLRDAQQSVASRYLCFIAWNAATQLRAVSEQQSIVIRGVPLLSQLPHVPLYLREQDCWIWLWLVVLINARVRPCFADSEARPSSPTATALSIATGVAAAAAATVIGAASTPSSSQSRVYGTSSMFYSTRGPLERHADRSGAATASPLPPPSRSAASSARHADACSSVGEAPAVEAGSTGAAGQTPTAAPRTATTAALLQLCAHDGGDLYARSVLGVLFAASELFVKQWVAKTPLLGDLLRDWARRTVQGPRHDDGATTARLQAFFEVLSADSVAELVNIVVAVDDVVVHLAPLFFASARPLLQLHQMLEVLVPLELCLLLLHKLHPGPRRAAAAAAASPRNLSSGGTDSDDEERDIEDDDALEDKWCAAAAGDADEMRSPGAPSLWLAGRPRHGGTGTSPPLLRYCSAVSQLLGHVAELLLEPRTQRTDGFGAVQFPQSLCLAMLRSTMMFAAAETVLHDDAWSAARRGSSSGISGAGGGGGGGGGAASLRLRWRWWSVWTNTAHYVCVTSGGGGGGETDAAVAGHRYARDVSFVQSLAIALEDVHALLSLVTSTAPADTVATVRLPRIIFHRIRVFFVRLHEEHLTAIKLHVVSPFSALGDGAFNAFAELLDRYEAVTLADGSTQRPASADAGRGGGAHGDAAVPAAAASTEAAAAVPPAHRSLWLLAVAYLRLAAVESATSGSVGNTSSAEEGRHRHRGGTRSSSSNLGRSLAHTFVYASSSVSLACLRDRSYESSDDWVQRQPRQRHRGGAADCFRCHRGELQSNEDDARERLLLASTRLLAAALHAASRSPARDPASQMDPSNSSFPSPHPHYTARASLPPTESQPLTYATAFTRYVCMLDGISSPSLLYLLRAVRDELRRCCRAVGRSGGGGGVGGPYPSLATSATSGVVGALGEQDAHDARLFQLESALYSV</sequence>
<feature type="compositionally biased region" description="Acidic residues" evidence="1">
    <location>
        <begin position="537"/>
        <end position="547"/>
    </location>
</feature>
<feature type="compositionally biased region" description="Polar residues" evidence="1">
    <location>
        <begin position="872"/>
        <end position="881"/>
    </location>
</feature>
<evidence type="ECO:0000313" key="3">
    <source>
        <dbReference type="Proteomes" id="UP001430356"/>
    </source>
</evidence>